<protein>
    <recommendedName>
        <fullName evidence="2">DUF5723 domain-containing protein</fullName>
    </recommendedName>
</protein>
<dbReference type="Proteomes" id="UP000187941">
    <property type="component" value="Chromosome"/>
</dbReference>
<organism evidence="3 4">
    <name type="scientific">Spirosoma montaniterrae</name>
    <dbReference type="NCBI Taxonomy" id="1178516"/>
    <lineage>
        <taxon>Bacteria</taxon>
        <taxon>Pseudomonadati</taxon>
        <taxon>Bacteroidota</taxon>
        <taxon>Cytophagia</taxon>
        <taxon>Cytophagales</taxon>
        <taxon>Cytophagaceae</taxon>
        <taxon>Spirosoma</taxon>
    </lineage>
</organism>
<feature type="chain" id="PRO_5013066284" description="DUF5723 domain-containing protein" evidence="1">
    <location>
        <begin position="20"/>
        <end position="474"/>
    </location>
</feature>
<gene>
    <name evidence="3" type="ORF">AWR27_12175</name>
</gene>
<name>A0A1P9WXA6_9BACT</name>
<dbReference type="KEGG" id="smon:AWR27_12175"/>
<evidence type="ECO:0000256" key="1">
    <source>
        <dbReference type="SAM" id="SignalP"/>
    </source>
</evidence>
<proteinExistence type="predicted"/>
<keyword evidence="4" id="KW-1185">Reference proteome</keyword>
<keyword evidence="1" id="KW-0732">Signal</keyword>
<evidence type="ECO:0000313" key="3">
    <source>
        <dbReference type="EMBL" id="AQG80016.1"/>
    </source>
</evidence>
<dbReference type="RefSeq" id="WP_077131444.1">
    <property type="nucleotide sequence ID" value="NZ_CP014263.1"/>
</dbReference>
<reference evidence="3 4" key="1">
    <citation type="submission" date="2016-01" db="EMBL/GenBank/DDBJ databases">
        <authorList>
            <person name="Oliw E.H."/>
        </authorList>
    </citation>
    <scope>NUCLEOTIDE SEQUENCE [LARGE SCALE GENOMIC DNA]</scope>
    <source>
        <strain evidence="3 4">DY10</strain>
    </source>
</reference>
<dbReference type="InterPro" id="IPR043781">
    <property type="entry name" value="DUF5723"/>
</dbReference>
<accession>A0A1P9WXA6</accession>
<evidence type="ECO:0000259" key="2">
    <source>
        <dbReference type="Pfam" id="PF18990"/>
    </source>
</evidence>
<feature type="domain" description="DUF5723" evidence="2">
    <location>
        <begin position="40"/>
        <end position="439"/>
    </location>
</feature>
<feature type="signal peptide" evidence="1">
    <location>
        <begin position="1"/>
        <end position="19"/>
    </location>
</feature>
<dbReference type="AlphaFoldDB" id="A0A1P9WXA6"/>
<dbReference type="EMBL" id="CP014263">
    <property type="protein sequence ID" value="AQG80016.1"/>
    <property type="molecule type" value="Genomic_DNA"/>
</dbReference>
<dbReference type="Pfam" id="PF18990">
    <property type="entry name" value="DUF5723"/>
    <property type="match status" value="1"/>
</dbReference>
<evidence type="ECO:0000313" key="4">
    <source>
        <dbReference type="Proteomes" id="UP000187941"/>
    </source>
</evidence>
<dbReference type="STRING" id="1178516.AWR27_12175"/>
<sequence>MKNLLLLGSLLLTTSVSSAQNMMGVATSRYGGTNRLYVNPAFAADSPSRFYVNVGMGSAHVNNNYVRYQAPFSLMRLISNRVPAQYRNPDGSLRFDVNYTDEILDDNPKNGTIWGEVRGPAFLTRGNWGAFAVTTRLRAVAQVKGASESLLSAVRAGLSDGVLYGIPNNDNQFSANTNTFSELAFTYSNVLWEGETDRLLLGVTAKGLLGYNAQHLINRGLDYRIAADPDNPNSAFLEVNRLDAKLAYTTFLQNRPLSPRTLLSTNAPGRGIGLDLGLSYIYQPDPYGAALRLGVAITDIGGLSYRGDAYTYNDAAENPIRFRSSDFNNVGNSTEIIRTIQNKLNTGRNPSAGRFRAGLPTSLNLTADYAFPKGLGLNVTYLQDVRSQQATAIHQPTLLAVTPRYETRWVSVSMPVTYLNRGLTAGAMVRVGPGWIGTDNFFGLIGNASNGIRPRGLDVYGGVAFGIGRIDEEE</sequence>
<dbReference type="OrthoDB" id="9805336at2"/>